<accession>A0ABR3EPP7</accession>
<sequence length="156" mass="17641">MDGKNMHNILQLHTSWSTERAVPANPVSIRPFPRLSMLVEAEFISALIRKRQKVLARSIQAGGVHDEKSHHVSNTINNVILLNIANVVHIIEERERLYRYRLYLEELLETQLLVDLVRADDLDQDALGTADKPGRAVHGQVIRLDFEEPGIGSCGF</sequence>
<dbReference type="EMBL" id="JBAHYK010002589">
    <property type="protein sequence ID" value="KAL0564776.1"/>
    <property type="molecule type" value="Genomic_DNA"/>
</dbReference>
<proteinExistence type="predicted"/>
<comment type="caution">
    <text evidence="1">The sequence shown here is derived from an EMBL/GenBank/DDBJ whole genome shotgun (WGS) entry which is preliminary data.</text>
</comment>
<dbReference type="Proteomes" id="UP001465976">
    <property type="component" value="Unassembled WGS sequence"/>
</dbReference>
<evidence type="ECO:0000313" key="1">
    <source>
        <dbReference type="EMBL" id="KAL0564776.1"/>
    </source>
</evidence>
<gene>
    <name evidence="1" type="ORF">V5O48_017262</name>
</gene>
<organism evidence="1 2">
    <name type="scientific">Marasmius crinis-equi</name>
    <dbReference type="NCBI Taxonomy" id="585013"/>
    <lineage>
        <taxon>Eukaryota</taxon>
        <taxon>Fungi</taxon>
        <taxon>Dikarya</taxon>
        <taxon>Basidiomycota</taxon>
        <taxon>Agaricomycotina</taxon>
        <taxon>Agaricomycetes</taxon>
        <taxon>Agaricomycetidae</taxon>
        <taxon>Agaricales</taxon>
        <taxon>Marasmiineae</taxon>
        <taxon>Marasmiaceae</taxon>
        <taxon>Marasmius</taxon>
    </lineage>
</organism>
<evidence type="ECO:0000313" key="2">
    <source>
        <dbReference type="Proteomes" id="UP001465976"/>
    </source>
</evidence>
<reference evidence="1 2" key="1">
    <citation type="submission" date="2024-02" db="EMBL/GenBank/DDBJ databases">
        <title>A draft genome for the cacao thread blight pathogen Marasmius crinis-equi.</title>
        <authorList>
            <person name="Cohen S.P."/>
            <person name="Baruah I.K."/>
            <person name="Amoako-Attah I."/>
            <person name="Bukari Y."/>
            <person name="Meinhardt L.W."/>
            <person name="Bailey B.A."/>
        </authorList>
    </citation>
    <scope>NUCLEOTIDE SEQUENCE [LARGE SCALE GENOMIC DNA]</scope>
    <source>
        <strain evidence="1 2">GH-76</strain>
    </source>
</reference>
<protein>
    <submittedName>
        <fullName evidence="1">Uncharacterized protein</fullName>
    </submittedName>
</protein>
<keyword evidence="2" id="KW-1185">Reference proteome</keyword>
<name>A0ABR3EPP7_9AGAR</name>